<proteinExistence type="predicted"/>
<reference evidence="1" key="3">
    <citation type="submission" date="2025-09" db="UniProtKB">
        <authorList>
            <consortium name="Ensembl"/>
        </authorList>
    </citation>
    <scope>IDENTIFICATION</scope>
</reference>
<reference evidence="1 2" key="1">
    <citation type="submission" date="2009-03" db="EMBL/GenBank/DDBJ databases">
        <authorList>
            <person name="Warren W."/>
            <person name="Ye L."/>
            <person name="Minx P."/>
            <person name="Worley K."/>
            <person name="Gibbs R."/>
            <person name="Wilson R.K."/>
        </authorList>
    </citation>
    <scope>NUCLEOTIDE SEQUENCE [LARGE SCALE GENOMIC DNA]</scope>
</reference>
<protein>
    <submittedName>
        <fullName evidence="1">Uncharacterized protein</fullName>
    </submittedName>
</protein>
<dbReference type="GeneTree" id="ENSGT00910000147431"/>
<dbReference type="AlphaFoldDB" id="A0A8I3WSI7"/>
<evidence type="ECO:0000313" key="1">
    <source>
        <dbReference type="Ensembl" id="ENSCJAP00000080725.1"/>
    </source>
</evidence>
<reference evidence="1" key="2">
    <citation type="submission" date="2025-08" db="UniProtKB">
        <authorList>
            <consortium name="Ensembl"/>
        </authorList>
    </citation>
    <scope>IDENTIFICATION</scope>
</reference>
<accession>A0A8I3WSI7</accession>
<keyword evidence="2" id="KW-1185">Reference proteome</keyword>
<organism evidence="1 2">
    <name type="scientific">Callithrix jacchus</name>
    <name type="common">White-tufted-ear marmoset</name>
    <name type="synonym">Simia Jacchus</name>
    <dbReference type="NCBI Taxonomy" id="9483"/>
    <lineage>
        <taxon>Eukaryota</taxon>
        <taxon>Metazoa</taxon>
        <taxon>Chordata</taxon>
        <taxon>Craniata</taxon>
        <taxon>Vertebrata</taxon>
        <taxon>Euteleostomi</taxon>
        <taxon>Mammalia</taxon>
        <taxon>Eutheria</taxon>
        <taxon>Euarchontoglires</taxon>
        <taxon>Primates</taxon>
        <taxon>Haplorrhini</taxon>
        <taxon>Platyrrhini</taxon>
        <taxon>Cebidae</taxon>
        <taxon>Callitrichinae</taxon>
        <taxon>Callithrix</taxon>
        <taxon>Callithrix</taxon>
    </lineage>
</organism>
<name>A0A8I3WSI7_CALJA</name>
<sequence length="117" mass="13300">TFLQNVETQGSPNARAEERLPWIPLQVSQGLLSCPFGRDETPSVRPTHAWDIEEVTWVRNAYLGKRGKHVQIALNGSQMPARCLDSHVKVTHQQSIVKEAAAETQVIRVWNFFLHFP</sequence>
<evidence type="ECO:0000313" key="2">
    <source>
        <dbReference type="Proteomes" id="UP000008225"/>
    </source>
</evidence>
<dbReference type="Ensembl" id="ENSCJAT00000117818.1">
    <property type="protein sequence ID" value="ENSCJAP00000080725.1"/>
    <property type="gene ID" value="ENSCJAG00000080966.1"/>
</dbReference>
<dbReference type="Proteomes" id="UP000008225">
    <property type="component" value="Chromosome 7"/>
</dbReference>